<gene>
    <name evidence="3" type="ORF">Aph01nite_32230</name>
</gene>
<sequence length="129" mass="13018">MNRLVPVFAVAVFALAGCSGSETADPAAPGTAGGTAAASPAPSAITIAAAPELSEEQKQEFLRALKDVDAGVAANQAQAISVGIQVCEKILASPDDPMTFAQFAGEQLSLDPLKAEGFVVAVSSWCTPE</sequence>
<protein>
    <recommendedName>
        <fullName evidence="2">DUF732 domain-containing protein</fullName>
    </recommendedName>
</protein>
<accession>A0A919QCJ0</accession>
<dbReference type="AlphaFoldDB" id="A0A919QCJ0"/>
<keyword evidence="1" id="KW-0732">Signal</keyword>
<proteinExistence type="predicted"/>
<comment type="caution">
    <text evidence="3">The sequence shown here is derived from an EMBL/GenBank/DDBJ whole genome shotgun (WGS) entry which is preliminary data.</text>
</comment>
<evidence type="ECO:0000256" key="1">
    <source>
        <dbReference type="SAM" id="SignalP"/>
    </source>
</evidence>
<evidence type="ECO:0000313" key="4">
    <source>
        <dbReference type="Proteomes" id="UP000640052"/>
    </source>
</evidence>
<dbReference type="EMBL" id="BOOA01000023">
    <property type="protein sequence ID" value="GIH24913.1"/>
    <property type="molecule type" value="Genomic_DNA"/>
</dbReference>
<dbReference type="Proteomes" id="UP000640052">
    <property type="component" value="Unassembled WGS sequence"/>
</dbReference>
<organism evidence="3 4">
    <name type="scientific">Acrocarpospora phusangensis</name>
    <dbReference type="NCBI Taxonomy" id="1070424"/>
    <lineage>
        <taxon>Bacteria</taxon>
        <taxon>Bacillati</taxon>
        <taxon>Actinomycetota</taxon>
        <taxon>Actinomycetes</taxon>
        <taxon>Streptosporangiales</taxon>
        <taxon>Streptosporangiaceae</taxon>
        <taxon>Acrocarpospora</taxon>
    </lineage>
</organism>
<keyword evidence="4" id="KW-1185">Reference proteome</keyword>
<dbReference type="PROSITE" id="PS51257">
    <property type="entry name" value="PROKAR_LIPOPROTEIN"/>
    <property type="match status" value="1"/>
</dbReference>
<dbReference type="InterPro" id="IPR007969">
    <property type="entry name" value="DUF732"/>
</dbReference>
<dbReference type="Pfam" id="PF05305">
    <property type="entry name" value="DUF732"/>
    <property type="match status" value="1"/>
</dbReference>
<evidence type="ECO:0000313" key="3">
    <source>
        <dbReference type="EMBL" id="GIH24913.1"/>
    </source>
</evidence>
<feature type="signal peptide" evidence="1">
    <location>
        <begin position="1"/>
        <end position="24"/>
    </location>
</feature>
<feature type="domain" description="DUF732" evidence="2">
    <location>
        <begin position="59"/>
        <end position="127"/>
    </location>
</feature>
<reference evidence="3" key="1">
    <citation type="submission" date="2021-01" db="EMBL/GenBank/DDBJ databases">
        <title>Whole genome shotgun sequence of Acrocarpospora phusangensis NBRC 108782.</title>
        <authorList>
            <person name="Komaki H."/>
            <person name="Tamura T."/>
        </authorList>
    </citation>
    <scope>NUCLEOTIDE SEQUENCE</scope>
    <source>
        <strain evidence="3">NBRC 108782</strain>
    </source>
</reference>
<evidence type="ECO:0000259" key="2">
    <source>
        <dbReference type="Pfam" id="PF05305"/>
    </source>
</evidence>
<feature type="chain" id="PRO_5036696574" description="DUF732 domain-containing protein" evidence="1">
    <location>
        <begin position="25"/>
        <end position="129"/>
    </location>
</feature>
<name>A0A919QCJ0_9ACTN</name>